<dbReference type="AlphaFoldDB" id="A0AA36C9P8"/>
<feature type="transmembrane region" description="Helical" evidence="2">
    <location>
        <begin position="191"/>
        <end position="213"/>
    </location>
</feature>
<feature type="non-terminal residue" evidence="3">
    <location>
        <position position="259"/>
    </location>
</feature>
<protein>
    <submittedName>
        <fullName evidence="3">Uncharacterized protein</fullName>
    </submittedName>
</protein>
<evidence type="ECO:0000256" key="1">
    <source>
        <dbReference type="SAM" id="MobiDB-lite"/>
    </source>
</evidence>
<feature type="region of interest" description="Disordered" evidence="1">
    <location>
        <begin position="1"/>
        <end position="39"/>
    </location>
</feature>
<sequence length="259" mass="29689">MRMEMRNGPWGPEEPSLPQGHAPPHRSRPHPQHHSHHNKKHHKKRGRLYAMFCCCCWPLHKCVTVLSLLDTVIIAFFAFNAFEELAQTIDDPHWITIVCFVVLTAILICQILASICTVLAHKRSFAHYLLPRLALCGMLVILSTLGCMFVLYYFMSGEEKMNKMVFQLHDYFYPGELDDFEKGRMVSDLKIYAGVFGLLSFVYALYNGFALMLTKKYYEHLNGFRPLPQEASAPAYNPDYPPPHHKQDASKGATYPSLP</sequence>
<keyword evidence="2" id="KW-1133">Transmembrane helix</keyword>
<reference evidence="3" key="1">
    <citation type="submission" date="2023-06" db="EMBL/GenBank/DDBJ databases">
        <authorList>
            <person name="Delattre M."/>
        </authorList>
    </citation>
    <scope>NUCLEOTIDE SEQUENCE</scope>
    <source>
        <strain evidence="3">AF72</strain>
    </source>
</reference>
<dbReference type="Proteomes" id="UP001177023">
    <property type="component" value="Unassembled WGS sequence"/>
</dbReference>
<keyword evidence="2" id="KW-0812">Transmembrane</keyword>
<evidence type="ECO:0000313" key="3">
    <source>
        <dbReference type="EMBL" id="CAJ0565016.1"/>
    </source>
</evidence>
<accession>A0AA36C9P8</accession>
<keyword evidence="2" id="KW-0472">Membrane</keyword>
<name>A0AA36C9P8_9BILA</name>
<gene>
    <name evidence="3" type="ORF">MSPICULIGERA_LOCUS3678</name>
</gene>
<evidence type="ECO:0000256" key="2">
    <source>
        <dbReference type="SAM" id="Phobius"/>
    </source>
</evidence>
<organism evidence="3 4">
    <name type="scientific">Mesorhabditis spiculigera</name>
    <dbReference type="NCBI Taxonomy" id="96644"/>
    <lineage>
        <taxon>Eukaryota</taxon>
        <taxon>Metazoa</taxon>
        <taxon>Ecdysozoa</taxon>
        <taxon>Nematoda</taxon>
        <taxon>Chromadorea</taxon>
        <taxon>Rhabditida</taxon>
        <taxon>Rhabditina</taxon>
        <taxon>Rhabditomorpha</taxon>
        <taxon>Rhabditoidea</taxon>
        <taxon>Rhabditidae</taxon>
        <taxon>Mesorhabditinae</taxon>
        <taxon>Mesorhabditis</taxon>
    </lineage>
</organism>
<evidence type="ECO:0000313" key="4">
    <source>
        <dbReference type="Proteomes" id="UP001177023"/>
    </source>
</evidence>
<feature type="transmembrane region" description="Helical" evidence="2">
    <location>
        <begin position="94"/>
        <end position="121"/>
    </location>
</feature>
<feature type="transmembrane region" description="Helical" evidence="2">
    <location>
        <begin position="49"/>
        <end position="82"/>
    </location>
</feature>
<feature type="region of interest" description="Disordered" evidence="1">
    <location>
        <begin position="232"/>
        <end position="259"/>
    </location>
</feature>
<comment type="caution">
    <text evidence="3">The sequence shown here is derived from an EMBL/GenBank/DDBJ whole genome shotgun (WGS) entry which is preliminary data.</text>
</comment>
<keyword evidence="4" id="KW-1185">Reference proteome</keyword>
<feature type="transmembrane region" description="Helical" evidence="2">
    <location>
        <begin position="133"/>
        <end position="155"/>
    </location>
</feature>
<dbReference type="EMBL" id="CATQJA010000948">
    <property type="protein sequence ID" value="CAJ0565016.1"/>
    <property type="molecule type" value="Genomic_DNA"/>
</dbReference>
<feature type="compositionally biased region" description="Basic residues" evidence="1">
    <location>
        <begin position="23"/>
        <end position="39"/>
    </location>
</feature>
<proteinExistence type="predicted"/>